<dbReference type="GO" id="GO:0003676">
    <property type="term" value="F:nucleic acid binding"/>
    <property type="evidence" value="ECO:0007669"/>
    <property type="project" value="InterPro"/>
</dbReference>
<dbReference type="Proteomes" id="UP001209412">
    <property type="component" value="Unassembled WGS sequence"/>
</dbReference>
<dbReference type="EMBL" id="JAPKHW010000115">
    <property type="protein sequence ID" value="MCX4152397.1"/>
    <property type="molecule type" value="Genomic_DNA"/>
</dbReference>
<evidence type="ECO:0000313" key="3">
    <source>
        <dbReference type="Proteomes" id="UP001209412"/>
    </source>
</evidence>
<keyword evidence="3" id="KW-1185">Reference proteome</keyword>
<name>A0AAP5BMS9_9BURK</name>
<dbReference type="EMBL" id="JAMXWF010000115">
    <property type="protein sequence ID" value="MDQ6414208.1"/>
    <property type="molecule type" value="Genomic_DNA"/>
</dbReference>
<feature type="non-terminal residue" evidence="2">
    <location>
        <position position="439"/>
    </location>
</feature>
<dbReference type="Proteomes" id="UP001242288">
    <property type="component" value="Unassembled WGS sequence"/>
</dbReference>
<evidence type="ECO:0000313" key="2">
    <source>
        <dbReference type="EMBL" id="MDQ6414208.1"/>
    </source>
</evidence>
<gene>
    <name evidence="2" type="ORF">NIE36_44675</name>
    <name evidence="1" type="ORF">OSB80_44790</name>
</gene>
<comment type="caution">
    <text evidence="2">The sequence shown here is derived from an EMBL/GenBank/DDBJ whole genome shotgun (WGS) entry which is preliminary data.</text>
</comment>
<dbReference type="AlphaFoldDB" id="A0AAP5BMS9"/>
<evidence type="ECO:0000313" key="1">
    <source>
        <dbReference type="EMBL" id="MCX4152397.1"/>
    </source>
</evidence>
<evidence type="ECO:0000313" key="4">
    <source>
        <dbReference type="Proteomes" id="UP001242288"/>
    </source>
</evidence>
<sequence length="439" mass="48695">MTLSRFIDRVLAANPARARQLAGGDSARKAASGDGTRRPLLAPFERVECDAHKLDSRMMVLVPSPHGGTEPRMIHRLWVVVLIDVASRAVLGYHLSLRRECAAEDVLRAIRCALQPWAPRELQFGNEAYLPGAGLPAHRFPQLVGACWNEFSVDGALANICARVEDVLREVVGARLVKPQDPASFSRRRSKDDRPFIESFFARLAADGFHRLSTTTGSSPVARRGTDPDAAALATQFQLEYVQELLDTLVANYNATPHSGLGYRSPLEQLDRLLAQGIWKPRQADPDAVRRIVGTRKLCTLLGGVKNGRRPHLNFANGRYSAEWLCLRTDLLGTNLWLQLEDEDDARYATVSTQQGHFLGVVRAAPPWHRTPHSLYVRQAIRSLEKRRLLHLATSGDAVEALIRYAETAPLAKLPAHPAYLEARRILQKQAESVAGQSM</sequence>
<dbReference type="InterPro" id="IPR036397">
    <property type="entry name" value="RNaseH_sf"/>
</dbReference>
<organism evidence="2 4">
    <name type="scientific">Paraburkholderia madseniana</name>
    <dbReference type="NCBI Taxonomy" id="2599607"/>
    <lineage>
        <taxon>Bacteria</taxon>
        <taxon>Pseudomonadati</taxon>
        <taxon>Pseudomonadota</taxon>
        <taxon>Betaproteobacteria</taxon>
        <taxon>Burkholderiales</taxon>
        <taxon>Burkholderiaceae</taxon>
        <taxon>Paraburkholderia</taxon>
    </lineage>
</organism>
<accession>A0AAP5BMS9</accession>
<dbReference type="Gene3D" id="3.30.420.10">
    <property type="entry name" value="Ribonuclease H-like superfamily/Ribonuclease H"/>
    <property type="match status" value="1"/>
</dbReference>
<dbReference type="InterPro" id="IPR012337">
    <property type="entry name" value="RNaseH-like_sf"/>
</dbReference>
<dbReference type="SUPFAM" id="SSF53098">
    <property type="entry name" value="Ribonuclease H-like"/>
    <property type="match status" value="1"/>
</dbReference>
<proteinExistence type="predicted"/>
<reference evidence="2" key="1">
    <citation type="submission" date="2022-06" db="EMBL/GenBank/DDBJ databases">
        <title>PHB producers.</title>
        <authorList>
            <person name="Besaury L."/>
        </authorList>
    </citation>
    <scope>NUCLEOTIDE SEQUENCE</scope>
    <source>
        <strain evidence="2 3">SEWS6</strain>
    </source>
</reference>
<protein>
    <submittedName>
        <fullName evidence="2">Transposase</fullName>
    </submittedName>
</protein>